<proteinExistence type="inferred from homology"/>
<dbReference type="InterPro" id="IPR020843">
    <property type="entry name" value="ER"/>
</dbReference>
<comment type="similarity">
    <text evidence="2 6">Belongs to the zinc-containing alcohol dehydrogenase family.</text>
</comment>
<organism evidence="8 9">
    <name type="scientific">Rhizorhapis suberifaciens</name>
    <name type="common">corky root of lettuce</name>
    <dbReference type="NCBI Taxonomy" id="13656"/>
    <lineage>
        <taxon>Bacteria</taxon>
        <taxon>Pseudomonadati</taxon>
        <taxon>Pseudomonadota</taxon>
        <taxon>Alphaproteobacteria</taxon>
        <taxon>Sphingomonadales</taxon>
        <taxon>Sphingomonadaceae</taxon>
        <taxon>Rhizorhapis</taxon>
    </lineage>
</organism>
<evidence type="ECO:0000256" key="6">
    <source>
        <dbReference type="RuleBase" id="RU361277"/>
    </source>
</evidence>
<evidence type="ECO:0000256" key="3">
    <source>
        <dbReference type="ARBA" id="ARBA00022723"/>
    </source>
</evidence>
<dbReference type="EC" id="1.1.1.1" evidence="8"/>
<dbReference type="GO" id="GO:0008270">
    <property type="term" value="F:zinc ion binding"/>
    <property type="evidence" value="ECO:0007669"/>
    <property type="project" value="InterPro"/>
</dbReference>
<feature type="domain" description="Enoyl reductase (ER)" evidence="7">
    <location>
        <begin position="10"/>
        <end position="365"/>
    </location>
</feature>
<dbReference type="PROSITE" id="PS00059">
    <property type="entry name" value="ADH_ZINC"/>
    <property type="match status" value="1"/>
</dbReference>
<sequence>MRAAVIRDIGGTFEIADVTLSAPVDKEVLVEVRASGLCHSDITVAKTGMGISTPIVLGHEIAGVVKAVGPLVTRIQVGDHVVAAALQPCGHCPACLRGNLNACSNPGALDRDASAAECRLHDDCGCLGQLQGLGGFAEQALIHENQLVPIDKAMPFPQAAIIGCAVVTGCGAVFNAAKVSPGQSVVVFGCGGVGLNALQAAKLAGATRIVGVDIQQAKLDLASKFGATDVVNSSQASAVDAILALTGGAGVDHAFVMIGVPAVAEAAMAVLGFGGTTYLIGGMAPGAELTLRPSPMESGILPRQQGVRGLWLGSSNFYHDIPLYVDLYLRGQLNLDDLVSRTIDLDEINEAYEALEHGGVARSVITFPAGA</sequence>
<comment type="caution">
    <text evidence="8">The sequence shown here is derived from an EMBL/GenBank/DDBJ whole genome shotgun (WGS) entry which is preliminary data.</text>
</comment>
<keyword evidence="9" id="KW-1185">Reference proteome</keyword>
<evidence type="ECO:0000259" key="7">
    <source>
        <dbReference type="SMART" id="SM00829"/>
    </source>
</evidence>
<dbReference type="InterPro" id="IPR036291">
    <property type="entry name" value="NAD(P)-bd_dom_sf"/>
</dbReference>
<evidence type="ECO:0000313" key="8">
    <source>
        <dbReference type="EMBL" id="MBB4642200.1"/>
    </source>
</evidence>
<gene>
    <name evidence="8" type="ORF">HNQ99_002522</name>
</gene>
<dbReference type="Pfam" id="PF08240">
    <property type="entry name" value="ADH_N"/>
    <property type="match status" value="1"/>
</dbReference>
<dbReference type="EC" id="1.1.1.284" evidence="8"/>
<dbReference type="InterPro" id="IPR013154">
    <property type="entry name" value="ADH-like_N"/>
</dbReference>
<dbReference type="SUPFAM" id="SSF51735">
    <property type="entry name" value="NAD(P)-binding Rossmann-fold domains"/>
    <property type="match status" value="1"/>
</dbReference>
<dbReference type="EMBL" id="JACHOV010000009">
    <property type="protein sequence ID" value="MBB4642200.1"/>
    <property type="molecule type" value="Genomic_DNA"/>
</dbReference>
<dbReference type="Proteomes" id="UP000575068">
    <property type="component" value="Unassembled WGS sequence"/>
</dbReference>
<keyword evidence="4 6" id="KW-0862">Zinc</keyword>
<dbReference type="FunFam" id="3.40.50.720:FF:000003">
    <property type="entry name" value="S-(hydroxymethyl)glutathione dehydrogenase"/>
    <property type="match status" value="1"/>
</dbReference>
<dbReference type="InterPro" id="IPR011032">
    <property type="entry name" value="GroES-like_sf"/>
</dbReference>
<evidence type="ECO:0000256" key="4">
    <source>
        <dbReference type="ARBA" id="ARBA00022833"/>
    </source>
</evidence>
<dbReference type="Gene3D" id="3.90.180.10">
    <property type="entry name" value="Medium-chain alcohol dehydrogenases, catalytic domain"/>
    <property type="match status" value="1"/>
</dbReference>
<dbReference type="InterPro" id="IPR002328">
    <property type="entry name" value="ADH_Zn_CS"/>
</dbReference>
<dbReference type="PANTHER" id="PTHR43350:SF19">
    <property type="entry name" value="D-GULOSIDE 3-DEHYDROGENASE"/>
    <property type="match status" value="1"/>
</dbReference>
<dbReference type="SUPFAM" id="SSF50129">
    <property type="entry name" value="GroES-like"/>
    <property type="match status" value="2"/>
</dbReference>
<reference evidence="8 9" key="1">
    <citation type="submission" date="2020-08" db="EMBL/GenBank/DDBJ databases">
        <title>Genomic Encyclopedia of Type Strains, Phase IV (KMG-IV): sequencing the most valuable type-strain genomes for metagenomic binning, comparative biology and taxonomic classification.</title>
        <authorList>
            <person name="Goeker M."/>
        </authorList>
    </citation>
    <scope>NUCLEOTIDE SEQUENCE [LARGE SCALE GENOMIC DNA]</scope>
    <source>
        <strain evidence="8 9">DSM 7465</strain>
    </source>
</reference>
<dbReference type="PANTHER" id="PTHR43350">
    <property type="entry name" value="NAD-DEPENDENT ALCOHOL DEHYDROGENASE"/>
    <property type="match status" value="1"/>
</dbReference>
<evidence type="ECO:0000256" key="2">
    <source>
        <dbReference type="ARBA" id="ARBA00008072"/>
    </source>
</evidence>
<evidence type="ECO:0000256" key="1">
    <source>
        <dbReference type="ARBA" id="ARBA00001947"/>
    </source>
</evidence>
<dbReference type="Gene3D" id="3.40.50.720">
    <property type="entry name" value="NAD(P)-binding Rossmann-like Domain"/>
    <property type="match status" value="1"/>
</dbReference>
<dbReference type="Pfam" id="PF00107">
    <property type="entry name" value="ADH_zinc_N"/>
    <property type="match status" value="1"/>
</dbReference>
<evidence type="ECO:0000313" key="9">
    <source>
        <dbReference type="Proteomes" id="UP000575068"/>
    </source>
</evidence>
<dbReference type="GO" id="GO:0051903">
    <property type="term" value="F:S-(hydroxymethyl)glutathione dehydrogenase [NAD(P)+] activity"/>
    <property type="evidence" value="ECO:0007669"/>
    <property type="project" value="UniProtKB-EC"/>
</dbReference>
<protein>
    <submittedName>
        <fullName evidence="8">S-(Hydroxymethyl)glutathione dehydrogenase/alcohol dehydrogenase</fullName>
        <ecNumber evidence="8">1.1.1.1</ecNumber>
        <ecNumber evidence="8">1.1.1.284</ecNumber>
    </submittedName>
</protein>
<dbReference type="RefSeq" id="WP_184475980.1">
    <property type="nucleotide sequence ID" value="NZ_JACHOV010000009.1"/>
</dbReference>
<dbReference type="InterPro" id="IPR013149">
    <property type="entry name" value="ADH-like_C"/>
</dbReference>
<keyword evidence="5 8" id="KW-0560">Oxidoreductase</keyword>
<name>A0A840HXA0_9SPHN</name>
<accession>A0A840HXA0</accession>
<dbReference type="AlphaFoldDB" id="A0A840HXA0"/>
<keyword evidence="3 6" id="KW-0479">Metal-binding</keyword>
<comment type="cofactor">
    <cofactor evidence="1 6">
        <name>Zn(2+)</name>
        <dbReference type="ChEBI" id="CHEBI:29105"/>
    </cofactor>
</comment>
<dbReference type="SMART" id="SM00829">
    <property type="entry name" value="PKS_ER"/>
    <property type="match status" value="1"/>
</dbReference>
<evidence type="ECO:0000256" key="5">
    <source>
        <dbReference type="ARBA" id="ARBA00023002"/>
    </source>
</evidence>
<dbReference type="GO" id="GO:0004022">
    <property type="term" value="F:alcohol dehydrogenase (NAD+) activity"/>
    <property type="evidence" value="ECO:0007669"/>
    <property type="project" value="UniProtKB-EC"/>
</dbReference>